<feature type="domain" description="CobQ/CobB/MinD/ParA nucleotide binding" evidence="1">
    <location>
        <begin position="3"/>
        <end position="127"/>
    </location>
</feature>
<comment type="caution">
    <text evidence="2">The sequence shown here is derived from an EMBL/GenBank/DDBJ whole genome shotgun (WGS) entry which is preliminary data.</text>
</comment>
<evidence type="ECO:0000259" key="1">
    <source>
        <dbReference type="Pfam" id="PF01656"/>
    </source>
</evidence>
<dbReference type="InterPro" id="IPR050678">
    <property type="entry name" value="DNA_Partitioning_ATPase"/>
</dbReference>
<dbReference type="SUPFAM" id="SSF52540">
    <property type="entry name" value="P-loop containing nucleoside triphosphate hydrolases"/>
    <property type="match status" value="1"/>
</dbReference>
<dbReference type="InterPro" id="IPR027417">
    <property type="entry name" value="P-loop_NTPase"/>
</dbReference>
<dbReference type="RefSeq" id="WP_260104346.1">
    <property type="nucleotide sequence ID" value="NZ_JALXSQ010000024.1"/>
</dbReference>
<evidence type="ECO:0000313" key="3">
    <source>
        <dbReference type="Proteomes" id="UP001525379"/>
    </source>
</evidence>
<accession>A0ABT2HXP0</accession>
<sequence length="211" mass="22541">MIISVGSYKGGTGKSTVATNLAVAAALAGHRPILVDADPIATSSRWASDREDDGHTPAISCVQKTGSLVQTLRDLDQAYTHVIVDVAGRDSRELRSSMSVADLLVIPSRVGQADIDVLQGLNDAIDQALDFNPDLTARILWNCVPTAAFSSELADAQGVVRYEHLGQLNTALHERKAYRDAMAEGRSVLETNKHKAATEFAEAAKEIFNGA</sequence>
<dbReference type="Proteomes" id="UP001525379">
    <property type="component" value="Unassembled WGS sequence"/>
</dbReference>
<evidence type="ECO:0000313" key="2">
    <source>
        <dbReference type="EMBL" id="MCT2043074.1"/>
    </source>
</evidence>
<reference evidence="2 3" key="1">
    <citation type="submission" date="2022-04" db="EMBL/GenBank/DDBJ databases">
        <title>Human microbiome associated bacterial genomes.</title>
        <authorList>
            <person name="Sandstrom S."/>
            <person name="Salamzade R."/>
            <person name="Kalan L.R."/>
        </authorList>
    </citation>
    <scope>NUCLEOTIDE SEQUENCE [LARGE SCALE GENOMIC DNA]</scope>
    <source>
        <strain evidence="3">p3-SID1799</strain>
    </source>
</reference>
<dbReference type="Gene3D" id="3.40.50.300">
    <property type="entry name" value="P-loop containing nucleotide triphosphate hydrolases"/>
    <property type="match status" value="1"/>
</dbReference>
<dbReference type="CDD" id="cd02042">
    <property type="entry name" value="ParAB_family"/>
    <property type="match status" value="1"/>
</dbReference>
<protein>
    <submittedName>
        <fullName evidence="2">AAA family ATPase</fullName>
    </submittedName>
</protein>
<organism evidence="2 3">
    <name type="scientific">Pseudoclavibacter albus</name>
    <dbReference type="NCBI Taxonomy" id="272241"/>
    <lineage>
        <taxon>Bacteria</taxon>
        <taxon>Bacillati</taxon>
        <taxon>Actinomycetota</taxon>
        <taxon>Actinomycetes</taxon>
        <taxon>Micrococcales</taxon>
        <taxon>Microbacteriaceae</taxon>
        <taxon>Pseudoclavibacter</taxon>
    </lineage>
</organism>
<keyword evidence="3" id="KW-1185">Reference proteome</keyword>
<proteinExistence type="predicted"/>
<dbReference type="Pfam" id="PF01656">
    <property type="entry name" value="CbiA"/>
    <property type="match status" value="1"/>
</dbReference>
<gene>
    <name evidence="2" type="ORF">M3D15_06980</name>
</gene>
<dbReference type="PANTHER" id="PTHR13696:SF96">
    <property type="entry name" value="COBQ_COBB_MIND_PARA NUCLEOTIDE BINDING DOMAIN-CONTAINING PROTEIN"/>
    <property type="match status" value="1"/>
</dbReference>
<name>A0ABT2HXP0_9MICO</name>
<dbReference type="PIRSF" id="PIRSF009320">
    <property type="entry name" value="Nuc_binding_HP_1000"/>
    <property type="match status" value="1"/>
</dbReference>
<dbReference type="EMBL" id="JALXSQ010000024">
    <property type="protein sequence ID" value="MCT2043074.1"/>
    <property type="molecule type" value="Genomic_DNA"/>
</dbReference>
<dbReference type="PANTHER" id="PTHR13696">
    <property type="entry name" value="P-LOOP CONTAINING NUCLEOSIDE TRIPHOSPHATE HYDROLASE"/>
    <property type="match status" value="1"/>
</dbReference>
<dbReference type="InterPro" id="IPR002586">
    <property type="entry name" value="CobQ/CobB/MinD/ParA_Nub-bd_dom"/>
</dbReference>